<dbReference type="PANTHER" id="PTHR30537">
    <property type="entry name" value="HTH-TYPE TRANSCRIPTIONAL REGULATOR"/>
    <property type="match status" value="1"/>
</dbReference>
<reference evidence="6 7" key="1">
    <citation type="submission" date="2014-07" db="EMBL/GenBank/DDBJ databases">
        <title>Tepidicaulis marinum gen. nov., sp. nov., a novel marine bacterium denitrifying nitrate to nitrous oxide strictly under microaerobic conditions.</title>
        <authorList>
            <person name="Takeuchi M."/>
            <person name="Yamagishi T."/>
            <person name="Kamagata Y."/>
            <person name="Oshima K."/>
            <person name="Hattori M."/>
            <person name="Katayama T."/>
            <person name="Hanada S."/>
            <person name="Tamaki H."/>
            <person name="Marumo K."/>
            <person name="Maeda H."/>
            <person name="Nedachi M."/>
            <person name="Iwasaki W."/>
            <person name="Suwa Y."/>
            <person name="Sakata S."/>
        </authorList>
    </citation>
    <scope>NUCLEOTIDE SEQUENCE [LARGE SCALE GENOMIC DNA]</scope>
    <source>
        <strain evidence="6 7">MA2</strain>
    </source>
</reference>
<dbReference type="Pfam" id="PF00126">
    <property type="entry name" value="HTH_1"/>
    <property type="match status" value="1"/>
</dbReference>
<keyword evidence="7" id="KW-1185">Reference proteome</keyword>
<dbReference type="EMBL" id="BBIO01000005">
    <property type="protein sequence ID" value="GAK44823.1"/>
    <property type="molecule type" value="Genomic_DNA"/>
</dbReference>
<evidence type="ECO:0000256" key="3">
    <source>
        <dbReference type="ARBA" id="ARBA00023125"/>
    </source>
</evidence>
<dbReference type="InterPro" id="IPR058163">
    <property type="entry name" value="LysR-type_TF_proteobact-type"/>
</dbReference>
<feature type="domain" description="HTH lysR-type" evidence="5">
    <location>
        <begin position="1"/>
        <end position="58"/>
    </location>
</feature>
<dbReference type="GO" id="GO:0003700">
    <property type="term" value="F:DNA-binding transcription factor activity"/>
    <property type="evidence" value="ECO:0007669"/>
    <property type="project" value="InterPro"/>
</dbReference>
<dbReference type="PANTHER" id="PTHR30537:SF3">
    <property type="entry name" value="TRANSCRIPTIONAL REGULATORY PROTEIN"/>
    <property type="match status" value="1"/>
</dbReference>
<dbReference type="PROSITE" id="PS50931">
    <property type="entry name" value="HTH_LYSR"/>
    <property type="match status" value="1"/>
</dbReference>
<dbReference type="InterPro" id="IPR036388">
    <property type="entry name" value="WH-like_DNA-bd_sf"/>
</dbReference>
<dbReference type="Pfam" id="PF03466">
    <property type="entry name" value="LysR_substrate"/>
    <property type="match status" value="1"/>
</dbReference>
<dbReference type="GO" id="GO:0006351">
    <property type="term" value="P:DNA-templated transcription"/>
    <property type="evidence" value="ECO:0007669"/>
    <property type="project" value="TreeGrafter"/>
</dbReference>
<evidence type="ECO:0000256" key="2">
    <source>
        <dbReference type="ARBA" id="ARBA00023015"/>
    </source>
</evidence>
<evidence type="ECO:0000313" key="6">
    <source>
        <dbReference type="EMBL" id="GAK44823.1"/>
    </source>
</evidence>
<dbReference type="RefSeq" id="WP_052379259.1">
    <property type="nucleotide sequence ID" value="NZ_BBIO01000005.1"/>
</dbReference>
<dbReference type="InterPro" id="IPR005119">
    <property type="entry name" value="LysR_subst-bd"/>
</dbReference>
<dbReference type="STRING" id="1333998.M2A_1322"/>
<comment type="similarity">
    <text evidence="1">Belongs to the LysR transcriptional regulatory family.</text>
</comment>
<keyword evidence="3" id="KW-0238">DNA-binding</keyword>
<dbReference type="Proteomes" id="UP000028702">
    <property type="component" value="Unassembled WGS sequence"/>
</dbReference>
<comment type="caution">
    <text evidence="6">The sequence shown here is derived from an EMBL/GenBank/DDBJ whole genome shotgun (WGS) entry which is preliminary data.</text>
</comment>
<dbReference type="GO" id="GO:0043565">
    <property type="term" value="F:sequence-specific DNA binding"/>
    <property type="evidence" value="ECO:0007669"/>
    <property type="project" value="TreeGrafter"/>
</dbReference>
<protein>
    <submittedName>
        <fullName evidence="6">LysR family transcriptional regulator</fullName>
    </submittedName>
</protein>
<dbReference type="InterPro" id="IPR000847">
    <property type="entry name" value="LysR_HTH_N"/>
</dbReference>
<dbReference type="Gene3D" id="1.10.10.10">
    <property type="entry name" value="Winged helix-like DNA-binding domain superfamily/Winged helix DNA-binding domain"/>
    <property type="match status" value="1"/>
</dbReference>
<accession>A0A081B9V5</accession>
<proteinExistence type="inferred from homology"/>
<keyword evidence="2" id="KW-0805">Transcription regulation</keyword>
<keyword evidence="4" id="KW-0804">Transcription</keyword>
<name>A0A081B9V5_9HYPH</name>
<dbReference type="SUPFAM" id="SSF53850">
    <property type="entry name" value="Periplasmic binding protein-like II"/>
    <property type="match status" value="1"/>
</dbReference>
<evidence type="ECO:0000313" key="7">
    <source>
        <dbReference type="Proteomes" id="UP000028702"/>
    </source>
</evidence>
<sequence length="327" mass="35083">MNWDDLRFFLAVAGAGSLSGAAQQLNVNTTTVLRRVSSLEEDLGARLFERERTGYRLTPEGEKLMEALDPVDRRLSSLQRDFTASASAGTQGTVRLASGEVIAVSVIAPALRAFRDQHDGLDIELLTDPMLSGASAAPRIANPLKDVDVAIRAARPTQGDMLMRKVGDLAFGLYASAEYLAERGRPGTMGDLAGHDVIGFPRSETPLGPVWWLSRAEKPANTLFRSSSAAARAEAARAGCGLAALPCILGDRDPGLDRVFGPEIVGALELWLLTRNDLAQLGHVRTVMDFLVGQLKARRGELEGRGQVTEIPMVRERGRGGGRQAAS</sequence>
<evidence type="ECO:0000256" key="4">
    <source>
        <dbReference type="ARBA" id="ARBA00023163"/>
    </source>
</evidence>
<evidence type="ECO:0000256" key="1">
    <source>
        <dbReference type="ARBA" id="ARBA00009437"/>
    </source>
</evidence>
<dbReference type="AlphaFoldDB" id="A0A081B9V5"/>
<organism evidence="6 7">
    <name type="scientific">Tepidicaulis marinus</name>
    <dbReference type="NCBI Taxonomy" id="1333998"/>
    <lineage>
        <taxon>Bacteria</taxon>
        <taxon>Pseudomonadati</taxon>
        <taxon>Pseudomonadota</taxon>
        <taxon>Alphaproteobacteria</taxon>
        <taxon>Hyphomicrobiales</taxon>
        <taxon>Parvibaculaceae</taxon>
        <taxon>Tepidicaulis</taxon>
    </lineage>
</organism>
<dbReference type="InterPro" id="IPR036390">
    <property type="entry name" value="WH_DNA-bd_sf"/>
</dbReference>
<dbReference type="SUPFAM" id="SSF46785">
    <property type="entry name" value="Winged helix' DNA-binding domain"/>
    <property type="match status" value="1"/>
</dbReference>
<dbReference type="eggNOG" id="COG0583">
    <property type="taxonomic scope" value="Bacteria"/>
</dbReference>
<evidence type="ECO:0000259" key="5">
    <source>
        <dbReference type="PROSITE" id="PS50931"/>
    </source>
</evidence>
<dbReference type="Gene3D" id="3.40.190.290">
    <property type="match status" value="1"/>
</dbReference>
<gene>
    <name evidence="6" type="ORF">M2A_1322</name>
</gene>